<evidence type="ECO:0000256" key="7">
    <source>
        <dbReference type="ARBA" id="ARBA00023141"/>
    </source>
</evidence>
<dbReference type="PROSITE" id="PS00614">
    <property type="entry name" value="IGPS"/>
    <property type="match status" value="1"/>
</dbReference>
<keyword evidence="4 9" id="KW-0028">Amino-acid biosynthesis</keyword>
<dbReference type="InterPro" id="IPR013785">
    <property type="entry name" value="Aldolase_TIM"/>
</dbReference>
<evidence type="ECO:0000256" key="4">
    <source>
        <dbReference type="ARBA" id="ARBA00022605"/>
    </source>
</evidence>
<evidence type="ECO:0000313" key="12">
    <source>
        <dbReference type="Proteomes" id="UP000184604"/>
    </source>
</evidence>
<dbReference type="GO" id="GO:0000162">
    <property type="term" value="P:L-tryptophan biosynthetic process"/>
    <property type="evidence" value="ECO:0007669"/>
    <property type="project" value="UniProtKB-UniRule"/>
</dbReference>
<dbReference type="InterPro" id="IPR001468">
    <property type="entry name" value="Indole-3-GlycerolPSynthase_CS"/>
</dbReference>
<comment type="catalytic activity">
    <reaction evidence="1 9">
        <text>1-(2-carboxyphenylamino)-1-deoxy-D-ribulose 5-phosphate + H(+) = (1S,2R)-1-C-(indol-3-yl)glycerol 3-phosphate + CO2 + H2O</text>
        <dbReference type="Rhea" id="RHEA:23476"/>
        <dbReference type="ChEBI" id="CHEBI:15377"/>
        <dbReference type="ChEBI" id="CHEBI:15378"/>
        <dbReference type="ChEBI" id="CHEBI:16526"/>
        <dbReference type="ChEBI" id="CHEBI:58613"/>
        <dbReference type="ChEBI" id="CHEBI:58866"/>
        <dbReference type="EC" id="4.1.1.48"/>
    </reaction>
</comment>
<dbReference type="Pfam" id="PF00218">
    <property type="entry name" value="IGPS"/>
    <property type="match status" value="1"/>
</dbReference>
<evidence type="ECO:0000313" key="11">
    <source>
        <dbReference type="EMBL" id="APM38655.1"/>
    </source>
</evidence>
<evidence type="ECO:0000256" key="2">
    <source>
        <dbReference type="ARBA" id="ARBA00004696"/>
    </source>
</evidence>
<evidence type="ECO:0000256" key="8">
    <source>
        <dbReference type="ARBA" id="ARBA00023239"/>
    </source>
</evidence>
<dbReference type="PANTHER" id="PTHR22854:SF2">
    <property type="entry name" value="INDOLE-3-GLYCEROL-PHOSPHATE SYNTHASE"/>
    <property type="match status" value="1"/>
</dbReference>
<dbReference type="FunFam" id="3.20.20.70:FF:000024">
    <property type="entry name" value="Indole-3-glycerol phosphate synthase"/>
    <property type="match status" value="1"/>
</dbReference>
<evidence type="ECO:0000256" key="1">
    <source>
        <dbReference type="ARBA" id="ARBA00001633"/>
    </source>
</evidence>
<organism evidence="11 12">
    <name type="scientific">Clostridium kluyveri</name>
    <dbReference type="NCBI Taxonomy" id="1534"/>
    <lineage>
        <taxon>Bacteria</taxon>
        <taxon>Bacillati</taxon>
        <taxon>Bacillota</taxon>
        <taxon>Clostridia</taxon>
        <taxon>Eubacteriales</taxon>
        <taxon>Clostridiaceae</taxon>
        <taxon>Clostridium</taxon>
    </lineage>
</organism>
<keyword evidence="8 9" id="KW-0456">Lyase</keyword>
<dbReference type="CDD" id="cd00331">
    <property type="entry name" value="IGPS"/>
    <property type="match status" value="1"/>
</dbReference>
<dbReference type="UniPathway" id="UPA00035">
    <property type="reaction ID" value="UER00043"/>
</dbReference>
<dbReference type="HAMAP" id="MF_00134_B">
    <property type="entry name" value="IGPS_B"/>
    <property type="match status" value="1"/>
</dbReference>
<dbReference type="NCBIfam" id="NF001377">
    <property type="entry name" value="PRK00278.2-4"/>
    <property type="match status" value="1"/>
</dbReference>
<accession>A0A1L5F6L7</accession>
<evidence type="ECO:0000256" key="3">
    <source>
        <dbReference type="ARBA" id="ARBA00008737"/>
    </source>
</evidence>
<dbReference type="InterPro" id="IPR013798">
    <property type="entry name" value="Indole-3-glycerol_P_synth_dom"/>
</dbReference>
<dbReference type="OrthoDB" id="9804217at2"/>
<keyword evidence="7 9" id="KW-0057">Aromatic amino acid biosynthesis</keyword>
<evidence type="ECO:0000256" key="6">
    <source>
        <dbReference type="ARBA" id="ARBA00022822"/>
    </source>
</evidence>
<protein>
    <recommendedName>
        <fullName evidence="9">Indole-3-glycerol phosphate synthase</fullName>
        <shortName evidence="9">IGPS</shortName>
        <ecNumber evidence="9">4.1.1.48</ecNumber>
    </recommendedName>
</protein>
<gene>
    <name evidence="9" type="primary">trpC</name>
    <name evidence="11" type="ORF">BS101_07800</name>
</gene>
<keyword evidence="6 9" id="KW-0822">Tryptophan biosynthesis</keyword>
<comment type="pathway">
    <text evidence="2 9">Amino-acid biosynthesis; L-tryptophan biosynthesis; L-tryptophan from chorismate: step 4/5.</text>
</comment>
<dbReference type="Proteomes" id="UP000184604">
    <property type="component" value="Chromosome"/>
</dbReference>
<dbReference type="SUPFAM" id="SSF51366">
    <property type="entry name" value="Ribulose-phoshate binding barrel"/>
    <property type="match status" value="1"/>
</dbReference>
<comment type="similarity">
    <text evidence="3 9">Belongs to the TrpC family.</text>
</comment>
<keyword evidence="5 9" id="KW-0210">Decarboxylase</keyword>
<feature type="domain" description="Indole-3-glycerol phosphate synthase" evidence="10">
    <location>
        <begin position="3"/>
        <end position="246"/>
    </location>
</feature>
<reference evidence="11 12" key="1">
    <citation type="submission" date="2016-12" db="EMBL/GenBank/DDBJ databases">
        <title>Complete genome sequence of Clostridium kluyveri JZZ isolated from the pit mud of a Chinese flavor liquor-making factory.</title>
        <authorList>
            <person name="Wang Y."/>
        </authorList>
    </citation>
    <scope>NUCLEOTIDE SEQUENCE [LARGE SCALE GENOMIC DNA]</scope>
    <source>
        <strain evidence="11 12">JZZ</strain>
    </source>
</reference>
<evidence type="ECO:0000259" key="10">
    <source>
        <dbReference type="Pfam" id="PF00218"/>
    </source>
</evidence>
<dbReference type="RefSeq" id="WP_073538321.1">
    <property type="nucleotide sequence ID" value="NZ_CP018335.1"/>
</dbReference>
<dbReference type="GO" id="GO:0004425">
    <property type="term" value="F:indole-3-glycerol-phosphate synthase activity"/>
    <property type="evidence" value="ECO:0007669"/>
    <property type="project" value="UniProtKB-UniRule"/>
</dbReference>
<sequence>MILDDIVGVKKKELEIRKESKPLRDIVDELSRIDEFKIRNFKGALINDNISIIGEIKRASPSKGIIDRKFQFEGICSTYETLDIDAVSVLTEQHYFKGKDEYLKKAKEFISKPLLRKDFIVDEYQVYESKLLGADAVLLIVRILKENLGKFYKIASSIGLQCIVEVHNKSELDIALKIEPEIIGINNRNLENFTVDLKNTENLIKYIPEHTAVVSESGIKTSVDFKYIKSLPINGVLIGEGLMKKVYDIESIKKFIDSVKNG</sequence>
<dbReference type="Gene3D" id="3.20.20.70">
    <property type="entry name" value="Aldolase class I"/>
    <property type="match status" value="1"/>
</dbReference>
<dbReference type="InterPro" id="IPR011060">
    <property type="entry name" value="RibuloseP-bd_barrel"/>
</dbReference>
<dbReference type="EC" id="4.1.1.48" evidence="9"/>
<dbReference type="PANTHER" id="PTHR22854">
    <property type="entry name" value="TRYPTOPHAN BIOSYNTHESIS PROTEIN"/>
    <property type="match status" value="1"/>
</dbReference>
<evidence type="ECO:0000256" key="5">
    <source>
        <dbReference type="ARBA" id="ARBA00022793"/>
    </source>
</evidence>
<dbReference type="AlphaFoldDB" id="A0A1L5F6L7"/>
<proteinExistence type="inferred from homology"/>
<dbReference type="InterPro" id="IPR045186">
    <property type="entry name" value="Indole-3-glycerol_P_synth"/>
</dbReference>
<dbReference type="GO" id="GO:0004640">
    <property type="term" value="F:phosphoribosylanthranilate isomerase activity"/>
    <property type="evidence" value="ECO:0007669"/>
    <property type="project" value="TreeGrafter"/>
</dbReference>
<evidence type="ECO:0000256" key="9">
    <source>
        <dbReference type="HAMAP-Rule" id="MF_00134"/>
    </source>
</evidence>
<name>A0A1L5F6L7_CLOKL</name>
<dbReference type="EMBL" id="CP018335">
    <property type="protein sequence ID" value="APM38655.1"/>
    <property type="molecule type" value="Genomic_DNA"/>
</dbReference>